<evidence type="ECO:0000313" key="7">
    <source>
        <dbReference type="Proteomes" id="UP000308199"/>
    </source>
</evidence>
<keyword evidence="7" id="KW-1185">Reference proteome</keyword>
<dbReference type="InterPro" id="IPR004103">
    <property type="entry name" value="Lyase_8_C"/>
</dbReference>
<dbReference type="SUPFAM" id="SSF74650">
    <property type="entry name" value="Galactose mutarotase-like"/>
    <property type="match status" value="1"/>
</dbReference>
<dbReference type="Pfam" id="PF02884">
    <property type="entry name" value="Lyase_8_C"/>
    <property type="match status" value="1"/>
</dbReference>
<accession>A0A4S4L7G9</accession>
<evidence type="ECO:0000256" key="3">
    <source>
        <dbReference type="SAM" id="Phobius"/>
    </source>
</evidence>
<dbReference type="InterPro" id="IPR011013">
    <property type="entry name" value="Gal_mutarotase_sf_dom"/>
</dbReference>
<dbReference type="GO" id="GO:0005576">
    <property type="term" value="C:extracellular region"/>
    <property type="evidence" value="ECO:0007669"/>
    <property type="project" value="InterPro"/>
</dbReference>
<dbReference type="PANTHER" id="PTHR38481">
    <property type="entry name" value="HYALURONATE LYASE"/>
    <property type="match status" value="1"/>
</dbReference>
<evidence type="ECO:0000313" key="6">
    <source>
        <dbReference type="EMBL" id="THH06921.1"/>
    </source>
</evidence>
<dbReference type="PANTHER" id="PTHR38481:SF1">
    <property type="entry name" value="HYALURONATE LYASE"/>
    <property type="match status" value="1"/>
</dbReference>
<organism evidence="6 7">
    <name type="scientific">Phellinidium pouzarii</name>
    <dbReference type="NCBI Taxonomy" id="167371"/>
    <lineage>
        <taxon>Eukaryota</taxon>
        <taxon>Fungi</taxon>
        <taxon>Dikarya</taxon>
        <taxon>Basidiomycota</taxon>
        <taxon>Agaricomycotina</taxon>
        <taxon>Agaricomycetes</taxon>
        <taxon>Hymenochaetales</taxon>
        <taxon>Hymenochaetaceae</taxon>
        <taxon>Phellinidium</taxon>
    </lineage>
</organism>
<keyword evidence="3" id="KW-0472">Membrane</keyword>
<feature type="transmembrane region" description="Helical" evidence="3">
    <location>
        <begin position="116"/>
        <end position="137"/>
    </location>
</feature>
<dbReference type="InterPro" id="IPR008929">
    <property type="entry name" value="Chondroitin_lyas"/>
</dbReference>
<reference evidence="6 7" key="1">
    <citation type="submission" date="2019-02" db="EMBL/GenBank/DDBJ databases">
        <title>Genome sequencing of the rare red list fungi Phellinidium pouzarii.</title>
        <authorList>
            <person name="Buettner E."/>
            <person name="Kellner H."/>
        </authorList>
    </citation>
    <scope>NUCLEOTIDE SEQUENCE [LARGE SCALE GENOMIC DNA]</scope>
    <source>
        <strain evidence="6 7">DSM 108285</strain>
    </source>
</reference>
<dbReference type="OrthoDB" id="5980780at2759"/>
<name>A0A4S4L7G9_9AGAM</name>
<evidence type="ECO:0000259" key="4">
    <source>
        <dbReference type="Pfam" id="PF02278"/>
    </source>
</evidence>
<evidence type="ECO:0000259" key="5">
    <source>
        <dbReference type="Pfam" id="PF02884"/>
    </source>
</evidence>
<gene>
    <name evidence="6" type="ORF">EW145_g3747</name>
</gene>
<dbReference type="InterPro" id="IPR003159">
    <property type="entry name" value="Lyase_8_central_dom"/>
</dbReference>
<keyword evidence="3" id="KW-1133">Transmembrane helix</keyword>
<feature type="transmembrane region" description="Helical" evidence="3">
    <location>
        <begin position="157"/>
        <end position="180"/>
    </location>
</feature>
<dbReference type="SUPFAM" id="SSF49863">
    <property type="entry name" value="Hyaluronate lyase-like, C-terminal domain"/>
    <property type="match status" value="1"/>
</dbReference>
<dbReference type="GO" id="GO:0030246">
    <property type="term" value="F:carbohydrate binding"/>
    <property type="evidence" value="ECO:0007669"/>
    <property type="project" value="InterPro"/>
</dbReference>
<evidence type="ECO:0000256" key="1">
    <source>
        <dbReference type="ARBA" id="ARBA00006699"/>
    </source>
</evidence>
<comment type="caution">
    <text evidence="6">The sequence shown here is derived from an EMBL/GenBank/DDBJ whole genome shotgun (WGS) entry which is preliminary data.</text>
</comment>
<comment type="similarity">
    <text evidence="1">Belongs to the polysaccharide lyase 8 family.</text>
</comment>
<dbReference type="SUPFAM" id="SSF48230">
    <property type="entry name" value="Chondroitin AC/alginate lyase"/>
    <property type="match status" value="1"/>
</dbReference>
<feature type="transmembrane region" description="Helical" evidence="3">
    <location>
        <begin position="12"/>
        <end position="35"/>
    </location>
</feature>
<keyword evidence="3" id="KW-0812">Transmembrane</keyword>
<protein>
    <submittedName>
        <fullName evidence="6">Uncharacterized protein</fullName>
    </submittedName>
</protein>
<keyword evidence="2" id="KW-0456">Lyase</keyword>
<feature type="domain" description="Polysaccharide lyase family 8 C-terminal" evidence="5">
    <location>
        <begin position="980"/>
        <end position="1048"/>
    </location>
</feature>
<dbReference type="Pfam" id="PF02278">
    <property type="entry name" value="Lyase_8"/>
    <property type="match status" value="1"/>
</dbReference>
<dbReference type="Gene3D" id="1.50.10.100">
    <property type="entry name" value="Chondroitin AC/alginate lyase"/>
    <property type="match status" value="2"/>
</dbReference>
<dbReference type="EMBL" id="SGPK01000168">
    <property type="protein sequence ID" value="THH06921.1"/>
    <property type="molecule type" value="Genomic_DNA"/>
</dbReference>
<dbReference type="GO" id="GO:0005975">
    <property type="term" value="P:carbohydrate metabolic process"/>
    <property type="evidence" value="ECO:0007669"/>
    <property type="project" value="InterPro"/>
</dbReference>
<dbReference type="InterPro" id="IPR011071">
    <property type="entry name" value="Lyase_8-like_C"/>
</dbReference>
<dbReference type="Proteomes" id="UP000308199">
    <property type="component" value="Unassembled WGS sequence"/>
</dbReference>
<dbReference type="GO" id="GO:0016837">
    <property type="term" value="F:carbon-oxygen lyase activity, acting on polysaccharides"/>
    <property type="evidence" value="ECO:0007669"/>
    <property type="project" value="UniProtKB-ARBA"/>
</dbReference>
<dbReference type="InterPro" id="IPR014718">
    <property type="entry name" value="GH-type_carb-bd"/>
</dbReference>
<feature type="domain" description="Polysaccharide lyase family 8 central" evidence="4">
    <location>
        <begin position="712"/>
        <end position="963"/>
    </location>
</feature>
<sequence length="1095" mass="116865">MIAGLSKAVTLYLAPLLSLTAVLLSFFAFFAPALLLQDRVALLSITPSTTLTNNTSNLDVDGPTVHIGALGSCSRSQNQKPLNCTVASLSPIYDLSALPSNVPTSLLTAPAATSPGFIAVSLGFSCLFVAIFTLISFRSKLGPRMGAMFDKPFINRAVAWVGLLGFMIGLTAFLVLRMWFGKAVDDFNSGIVALGGQAPQIVASIENGFTMVWVAYAFLAVPAEDRSFNHYTENVSTTSKEGPRRLRFEHKMTLSTGLAGSQTTTDSVQSTIDFQAVIRIICWLAPLNTSLSDQRARASSQSSRCSSFHALVIVKALVSAALEELSYFPTFIPVGISTSPDTQSFNIDVLSDVWSMLIHTTPSDTSVEILSGSSSSLSVSPAAVSASGSSTIVFTLGESAPAVNASGKWKLWPASEIDYTSGCKSVFSLLAQQANWPAQGHWQRIVTLSSAFHGGLKNAAQWVNSSDLRASITLAMDFWFSNDFTNIACLNSGGLAACPCGTPGFWNRNWFSNIIGIPQLVIQSCLLLNSTLTSSQLGNCTNISGRAYATFDRSIHGVDAYGRVHNEVVIQQAVKGDGIRPDGSFGQHAGIIYNGNYGKDYANDVFAFEIEAAGTQFGAGTNSQIAFSTLIDGNQWMIYRNIETGVLHWDFSVLGRFISFPVADNQATASIKINITELQVLGEEWGSDTLTDAFNNLSKNSSNANVGSLNGNRVFYDNDYIVQRGLGYVSTLRMYSTRTRNTECTNSQNPFGFHLSDGTLYTYMTGSEYEDIAAAWDFNLIPGTTVDYNASPLRCAQTGFTGLEAFVGGVSTGNAGVGAMRYTNPLTRALRWQKTWFFLESGAQHVMVGNLSSTTSALVFSVLDQRKHTSNIYVDGLTVSSGNFTNVCTLWHGSVGYMFPAGIGSSSISGTGVSLTVDVGLRTGNWSALGISKQPPPTVDLFAAWIVHTDLNNPVSYTAFPAMNYTDFMTQVNATGIVEIQNNGNISAILDSASATVMAVFWSADGGSIIIPTLSEGDALINIAASKGLLVILEENTWTLTVSDPTQSVANANIVLQLSSGQAPAGWGQDRTVTVPISLPTSRSAGGSASIPINC</sequence>
<proteinExistence type="inferred from homology"/>
<dbReference type="AlphaFoldDB" id="A0A4S4L7G9"/>
<dbReference type="InterPro" id="IPR038970">
    <property type="entry name" value="Lyase_8"/>
</dbReference>
<dbReference type="Gene3D" id="2.70.98.10">
    <property type="match status" value="1"/>
</dbReference>
<dbReference type="Gene3D" id="2.60.220.10">
    <property type="entry name" value="Polysaccharide lyase family 8-like, C-terminal"/>
    <property type="match status" value="1"/>
</dbReference>
<evidence type="ECO:0000256" key="2">
    <source>
        <dbReference type="ARBA" id="ARBA00023239"/>
    </source>
</evidence>